<name>A0ABR4PSW3_9HELO</name>
<evidence type="ECO:0000256" key="1">
    <source>
        <dbReference type="SAM" id="MobiDB-lite"/>
    </source>
</evidence>
<organism evidence="2 3">
    <name type="scientific">Phlyctema vagabunda</name>
    <dbReference type="NCBI Taxonomy" id="108571"/>
    <lineage>
        <taxon>Eukaryota</taxon>
        <taxon>Fungi</taxon>
        <taxon>Dikarya</taxon>
        <taxon>Ascomycota</taxon>
        <taxon>Pezizomycotina</taxon>
        <taxon>Leotiomycetes</taxon>
        <taxon>Helotiales</taxon>
        <taxon>Dermateaceae</taxon>
        <taxon>Phlyctema</taxon>
    </lineage>
</organism>
<sequence length="90" mass="9591">MLSTISHNKVKTASQDANQDQKLLYVGAEFDDAPSIEAALAMSADDGWGGSDTTSDEPWENYTSQRCRAGPSSAENGVAKLSGLSYFSKL</sequence>
<comment type="caution">
    <text evidence="2">The sequence shown here is derived from an EMBL/GenBank/DDBJ whole genome shotgun (WGS) entry which is preliminary data.</text>
</comment>
<reference evidence="2 3" key="1">
    <citation type="submission" date="2024-06" db="EMBL/GenBank/DDBJ databases">
        <title>Complete genome of Phlyctema vagabunda strain 19-DSS-EL-015.</title>
        <authorList>
            <person name="Fiorenzani C."/>
        </authorList>
    </citation>
    <scope>NUCLEOTIDE SEQUENCE [LARGE SCALE GENOMIC DNA]</scope>
    <source>
        <strain evidence="2 3">19-DSS-EL-015</strain>
    </source>
</reference>
<evidence type="ECO:0000313" key="2">
    <source>
        <dbReference type="EMBL" id="KAL3426356.1"/>
    </source>
</evidence>
<dbReference type="Proteomes" id="UP001629113">
    <property type="component" value="Unassembled WGS sequence"/>
</dbReference>
<evidence type="ECO:0000313" key="3">
    <source>
        <dbReference type="Proteomes" id="UP001629113"/>
    </source>
</evidence>
<protein>
    <submittedName>
        <fullName evidence="2">Uncharacterized protein</fullName>
    </submittedName>
</protein>
<proteinExistence type="predicted"/>
<feature type="region of interest" description="Disordered" evidence="1">
    <location>
        <begin position="44"/>
        <end position="74"/>
    </location>
</feature>
<gene>
    <name evidence="2" type="ORF">PVAG01_03147</name>
</gene>
<accession>A0ABR4PSW3</accession>
<keyword evidence="3" id="KW-1185">Reference proteome</keyword>
<dbReference type="EMBL" id="JBFCZG010000002">
    <property type="protein sequence ID" value="KAL3426356.1"/>
    <property type="molecule type" value="Genomic_DNA"/>
</dbReference>